<dbReference type="SUPFAM" id="SSF53335">
    <property type="entry name" value="S-adenosyl-L-methionine-dependent methyltransferases"/>
    <property type="match status" value="1"/>
</dbReference>
<dbReference type="GO" id="GO:0005829">
    <property type="term" value="C:cytosol"/>
    <property type="evidence" value="ECO:0007669"/>
    <property type="project" value="TreeGrafter"/>
</dbReference>
<evidence type="ECO:0000256" key="12">
    <source>
        <dbReference type="ARBA" id="ARBA00047283"/>
    </source>
</evidence>
<dbReference type="InterPro" id="IPR023267">
    <property type="entry name" value="RCMT"/>
</dbReference>
<keyword evidence="8 13" id="KW-0949">S-adenosyl-L-methionine</keyword>
<dbReference type="Pfam" id="PF22458">
    <property type="entry name" value="RsmF-B_ferredox"/>
    <property type="match status" value="1"/>
</dbReference>
<dbReference type="CDD" id="cd02440">
    <property type="entry name" value="AdoMet_MTases"/>
    <property type="match status" value="1"/>
</dbReference>
<gene>
    <name evidence="15" type="ORF">C6570_01555</name>
</gene>
<dbReference type="Gene3D" id="3.40.50.150">
    <property type="entry name" value="Vaccinia Virus protein VP39"/>
    <property type="match status" value="1"/>
</dbReference>
<feature type="binding site" evidence="13">
    <location>
        <begin position="265"/>
        <end position="271"/>
    </location>
    <ligand>
        <name>S-adenosyl-L-methionine</name>
        <dbReference type="ChEBI" id="CHEBI:59789"/>
    </ligand>
</feature>
<dbReference type="KEGG" id="otk:C6570_01555"/>
<dbReference type="Pfam" id="PF01189">
    <property type="entry name" value="Methyltr_RsmB-F"/>
    <property type="match status" value="1"/>
</dbReference>
<dbReference type="NCBIfam" id="NF008149">
    <property type="entry name" value="PRK10901.1"/>
    <property type="match status" value="1"/>
</dbReference>
<proteinExistence type="inferred from homology"/>
<dbReference type="OrthoDB" id="9810297at2"/>
<dbReference type="SUPFAM" id="SSF48013">
    <property type="entry name" value="NusB-like"/>
    <property type="match status" value="1"/>
</dbReference>
<dbReference type="RefSeq" id="WP_106701434.1">
    <property type="nucleotide sequence ID" value="NZ_CP027666.1"/>
</dbReference>
<keyword evidence="5" id="KW-0698">rRNA processing</keyword>
<evidence type="ECO:0000256" key="8">
    <source>
        <dbReference type="ARBA" id="ARBA00022691"/>
    </source>
</evidence>
<accession>A0A2S0MAZ9</accession>
<comment type="function">
    <text evidence="1">Specifically methylates the cytosine at position 967 (m5C967) of 16S rRNA.</text>
</comment>
<dbReference type="GO" id="GO:0009383">
    <property type="term" value="F:rRNA (cytosine-C5-)-methyltransferase activity"/>
    <property type="evidence" value="ECO:0007669"/>
    <property type="project" value="TreeGrafter"/>
</dbReference>
<dbReference type="Proteomes" id="UP000239709">
    <property type="component" value="Chromosome"/>
</dbReference>
<evidence type="ECO:0000313" key="15">
    <source>
        <dbReference type="EMBL" id="AVO33085.1"/>
    </source>
</evidence>
<feature type="binding site" evidence="13">
    <location>
        <position position="314"/>
    </location>
    <ligand>
        <name>S-adenosyl-L-methionine</name>
        <dbReference type="ChEBI" id="CHEBI:59789"/>
    </ligand>
</feature>
<evidence type="ECO:0000256" key="11">
    <source>
        <dbReference type="ARBA" id="ARBA00031088"/>
    </source>
</evidence>
<dbReference type="PANTHER" id="PTHR22807">
    <property type="entry name" value="NOP2 YEAST -RELATED NOL1/NOP2/FMU SUN DOMAIN-CONTAINING"/>
    <property type="match status" value="1"/>
</dbReference>
<evidence type="ECO:0000256" key="2">
    <source>
        <dbReference type="ARBA" id="ARBA00004496"/>
    </source>
</evidence>
<dbReference type="FunFam" id="3.40.50.150:FF:000022">
    <property type="entry name" value="Ribosomal RNA small subunit methyltransferase B"/>
    <property type="match status" value="1"/>
</dbReference>
<keyword evidence="16" id="KW-1185">Reference proteome</keyword>
<evidence type="ECO:0000256" key="3">
    <source>
        <dbReference type="ARBA" id="ARBA00012140"/>
    </source>
</evidence>
<dbReference type="GO" id="GO:0003723">
    <property type="term" value="F:RNA binding"/>
    <property type="evidence" value="ECO:0007669"/>
    <property type="project" value="UniProtKB-UniRule"/>
</dbReference>
<evidence type="ECO:0000256" key="7">
    <source>
        <dbReference type="ARBA" id="ARBA00022679"/>
    </source>
</evidence>
<evidence type="ECO:0000256" key="5">
    <source>
        <dbReference type="ARBA" id="ARBA00022552"/>
    </source>
</evidence>
<dbReference type="EMBL" id="CP027666">
    <property type="protein sequence ID" value="AVO33085.1"/>
    <property type="molecule type" value="Genomic_DNA"/>
</dbReference>
<keyword evidence="7 13" id="KW-0808">Transferase</keyword>
<comment type="similarity">
    <text evidence="13">Belongs to the class I-like SAM-binding methyltransferase superfamily. RsmB/NOP family.</text>
</comment>
<dbReference type="InterPro" id="IPR054728">
    <property type="entry name" value="RsmB-like_ferredoxin"/>
</dbReference>
<dbReference type="EC" id="2.1.1.176" evidence="3"/>
<dbReference type="Gene3D" id="1.10.940.10">
    <property type="entry name" value="NusB-like"/>
    <property type="match status" value="1"/>
</dbReference>
<protein>
    <recommendedName>
        <fullName evidence="3">16S rRNA (cytosine(967)-C(5))-methyltransferase</fullName>
        <ecNumber evidence="3">2.1.1.176</ecNumber>
    </recommendedName>
    <alternativeName>
        <fullName evidence="10">16S rRNA m5C967 methyltransferase</fullName>
    </alternativeName>
    <alternativeName>
        <fullName evidence="11">rRNA (cytosine-C(5)-)-methyltransferase RsmB</fullName>
    </alternativeName>
</protein>
<dbReference type="PRINTS" id="PR02008">
    <property type="entry name" value="RCMTFAMILY"/>
</dbReference>
<keyword evidence="4" id="KW-0963">Cytoplasm</keyword>
<feature type="active site" description="Nucleophile" evidence="13">
    <location>
        <position position="386"/>
    </location>
</feature>
<evidence type="ECO:0000256" key="10">
    <source>
        <dbReference type="ARBA" id="ARBA00030399"/>
    </source>
</evidence>
<feature type="binding site" evidence="13">
    <location>
        <position position="333"/>
    </location>
    <ligand>
        <name>S-adenosyl-L-methionine</name>
        <dbReference type="ChEBI" id="CHEBI:59789"/>
    </ligand>
</feature>
<dbReference type="InterPro" id="IPR035926">
    <property type="entry name" value="NusB-like_sf"/>
</dbReference>
<dbReference type="InterPro" id="IPR029063">
    <property type="entry name" value="SAM-dependent_MTases_sf"/>
</dbReference>
<feature type="domain" description="SAM-dependent MTase RsmB/NOP-type" evidence="14">
    <location>
        <begin position="174"/>
        <end position="446"/>
    </location>
</feature>
<dbReference type="InterPro" id="IPR049560">
    <property type="entry name" value="MeTrfase_RsmB-F_NOP2_cat"/>
</dbReference>
<dbReference type="InterPro" id="IPR001678">
    <property type="entry name" value="MeTrfase_RsmB-F_NOP2_dom"/>
</dbReference>
<name>A0A2S0MAZ9_9BURK</name>
<dbReference type="Gene3D" id="3.30.70.1170">
    <property type="entry name" value="Sun protein, domain 3"/>
    <property type="match status" value="1"/>
</dbReference>
<reference evidence="15 16" key="1">
    <citation type="submission" date="2018-03" db="EMBL/GenBank/DDBJ databases">
        <title>Genome sequencing of Ottowia sp.</title>
        <authorList>
            <person name="Kim S.-J."/>
            <person name="Heo J."/>
            <person name="Kwon S.-W."/>
        </authorList>
    </citation>
    <scope>NUCLEOTIDE SEQUENCE [LARGE SCALE GENOMIC DNA]</scope>
    <source>
        <strain evidence="15 16">KADR8-3</strain>
    </source>
</reference>
<comment type="subcellular location">
    <subcellularLocation>
        <location evidence="2">Cytoplasm</location>
    </subcellularLocation>
</comment>
<dbReference type="GO" id="GO:0070475">
    <property type="term" value="P:rRNA base methylation"/>
    <property type="evidence" value="ECO:0007669"/>
    <property type="project" value="TreeGrafter"/>
</dbReference>
<dbReference type="PROSITE" id="PS51686">
    <property type="entry name" value="SAM_MT_RSMB_NOP"/>
    <property type="match status" value="1"/>
</dbReference>
<evidence type="ECO:0000256" key="9">
    <source>
        <dbReference type="ARBA" id="ARBA00022884"/>
    </source>
</evidence>
<dbReference type="AlphaFoldDB" id="A0A2S0MAZ9"/>
<evidence type="ECO:0000256" key="6">
    <source>
        <dbReference type="ARBA" id="ARBA00022603"/>
    </source>
</evidence>
<evidence type="ECO:0000259" key="14">
    <source>
        <dbReference type="PROSITE" id="PS51686"/>
    </source>
</evidence>
<keyword evidence="6 13" id="KW-0489">Methyltransferase</keyword>
<sequence length="448" mass="48078">MSVQTEAQATTPHGPPLWRQLQWTAKLVQGVMAGQSLATQLNQVPGELRSGVQALTFEVLRGLGLATAVRSQLVPRRPPAPADALLCSVLALMLAPGAERYALHTLADQAVEAAKRGRDTRNQAGLINACIRRLSKEREGLLQRVANDPVARWNYPAWWVKQLRSDHPKDWQTILGQSQHPAPIVLRVNVLRSTLDEAMADLAAHDIAAAPVGEAAIQLARPMPVAAIPGFAEGRVSVQSAAAQRAAPLLMADLGTQAPRILDACAAPGGKTAHMLELHPDAQVTALEVDAVRAARIGETLTRLGLHADVRVADAAKPADWWDGRAFDRIMLDAPCSASGIVRRHPDIRWLRRQTDIAALAALQAGLLEALWPLLAPGGRMLYVTCSVFREEGEGRVQAFVAQHPEAQALPSPGHLLPRGDSGGIPATGENARCDDGFYYALLAKRPG</sequence>
<comment type="catalytic activity">
    <reaction evidence="12">
        <text>cytidine(967) in 16S rRNA + S-adenosyl-L-methionine = 5-methylcytidine(967) in 16S rRNA + S-adenosyl-L-homocysteine + H(+)</text>
        <dbReference type="Rhea" id="RHEA:42748"/>
        <dbReference type="Rhea" id="RHEA-COMP:10219"/>
        <dbReference type="Rhea" id="RHEA-COMP:10220"/>
        <dbReference type="ChEBI" id="CHEBI:15378"/>
        <dbReference type="ChEBI" id="CHEBI:57856"/>
        <dbReference type="ChEBI" id="CHEBI:59789"/>
        <dbReference type="ChEBI" id="CHEBI:74483"/>
        <dbReference type="ChEBI" id="CHEBI:82748"/>
        <dbReference type="EC" id="2.1.1.176"/>
    </reaction>
</comment>
<feature type="binding site" evidence="13">
    <location>
        <position position="288"/>
    </location>
    <ligand>
        <name>S-adenosyl-L-methionine</name>
        <dbReference type="ChEBI" id="CHEBI:59789"/>
    </ligand>
</feature>
<organism evidence="15 16">
    <name type="scientific">Ottowia oryzae</name>
    <dbReference type="NCBI Taxonomy" id="2109914"/>
    <lineage>
        <taxon>Bacteria</taxon>
        <taxon>Pseudomonadati</taxon>
        <taxon>Pseudomonadota</taxon>
        <taxon>Betaproteobacteria</taxon>
        <taxon>Burkholderiales</taxon>
        <taxon>Comamonadaceae</taxon>
        <taxon>Ottowia</taxon>
    </lineage>
</organism>
<dbReference type="PANTHER" id="PTHR22807:SF61">
    <property type="entry name" value="NOL1_NOP2_SUN FAMILY PROTEIN _ ANTITERMINATION NUSB DOMAIN-CONTAINING PROTEIN"/>
    <property type="match status" value="1"/>
</dbReference>
<evidence type="ECO:0000256" key="1">
    <source>
        <dbReference type="ARBA" id="ARBA00002724"/>
    </source>
</evidence>
<evidence type="ECO:0000313" key="16">
    <source>
        <dbReference type="Proteomes" id="UP000239709"/>
    </source>
</evidence>
<evidence type="ECO:0000256" key="4">
    <source>
        <dbReference type="ARBA" id="ARBA00022490"/>
    </source>
</evidence>
<keyword evidence="9 13" id="KW-0694">RNA-binding</keyword>
<evidence type="ECO:0000256" key="13">
    <source>
        <dbReference type="PROSITE-ProRule" id="PRU01023"/>
    </source>
</evidence>